<dbReference type="GO" id="GO:0032259">
    <property type="term" value="P:methylation"/>
    <property type="evidence" value="ECO:0007669"/>
    <property type="project" value="UniProtKB-KW"/>
</dbReference>
<feature type="domain" description="S-adenosylmethionine-dependent methyltransferase" evidence="7">
    <location>
        <begin position="188"/>
        <end position="321"/>
    </location>
</feature>
<dbReference type="InterPro" id="IPR036974">
    <property type="entry name" value="PUA_sf"/>
</dbReference>
<dbReference type="PROSITE" id="PS50890">
    <property type="entry name" value="PUA"/>
    <property type="match status" value="1"/>
</dbReference>
<organism evidence="9 10">
    <name type="scientific">Porphyromonas miyakawae</name>
    <dbReference type="NCBI Taxonomy" id="3137470"/>
    <lineage>
        <taxon>Bacteria</taxon>
        <taxon>Pseudomonadati</taxon>
        <taxon>Bacteroidota</taxon>
        <taxon>Bacteroidia</taxon>
        <taxon>Bacteroidales</taxon>
        <taxon>Porphyromonadaceae</taxon>
        <taxon>Porphyromonas</taxon>
    </lineage>
</organism>
<keyword evidence="2" id="KW-0963">Cytoplasm</keyword>
<dbReference type="InterPro" id="IPR029063">
    <property type="entry name" value="SAM-dependent_MTases_sf"/>
</dbReference>
<dbReference type="Gene3D" id="3.40.50.150">
    <property type="entry name" value="Vaccinia Virus protein VP39"/>
    <property type="match status" value="1"/>
</dbReference>
<proteinExistence type="inferred from homology"/>
<dbReference type="RefSeq" id="WP_411914951.1">
    <property type="nucleotide sequence ID" value="NZ_BAAFSF010000001.1"/>
</dbReference>
<dbReference type="InterPro" id="IPR015947">
    <property type="entry name" value="PUA-like_sf"/>
</dbReference>
<dbReference type="Gene3D" id="3.30.750.80">
    <property type="entry name" value="RNA methyltransferase domain (HRMD) like"/>
    <property type="match status" value="1"/>
</dbReference>
<evidence type="ECO:0000313" key="10">
    <source>
        <dbReference type="Proteomes" id="UP001628220"/>
    </source>
</evidence>
<keyword evidence="10" id="KW-1185">Reference proteome</keyword>
<evidence type="ECO:0000313" key="9">
    <source>
        <dbReference type="EMBL" id="GAB1251136.1"/>
    </source>
</evidence>
<feature type="domain" description="RlmI-like PUA" evidence="8">
    <location>
        <begin position="17"/>
        <end position="79"/>
    </location>
</feature>
<dbReference type="Pfam" id="PF10672">
    <property type="entry name" value="Methyltrans_SAM"/>
    <property type="match status" value="1"/>
</dbReference>
<keyword evidence="5" id="KW-0949">S-adenosyl-L-methionine</keyword>
<evidence type="ECO:0000256" key="3">
    <source>
        <dbReference type="ARBA" id="ARBA00022603"/>
    </source>
</evidence>
<accession>A0ABQ0E096</accession>
<dbReference type="Pfam" id="PF17785">
    <property type="entry name" value="PUA_3"/>
    <property type="match status" value="1"/>
</dbReference>
<dbReference type="SUPFAM" id="SSF53335">
    <property type="entry name" value="S-adenosyl-L-methionine-dependent methyltransferases"/>
    <property type="match status" value="1"/>
</dbReference>
<dbReference type="PANTHER" id="PTHR42873:SF1">
    <property type="entry name" value="S-ADENOSYLMETHIONINE-DEPENDENT METHYLTRANSFERASE DOMAIN-CONTAINING PROTEIN"/>
    <property type="match status" value="1"/>
</dbReference>
<evidence type="ECO:0000256" key="4">
    <source>
        <dbReference type="ARBA" id="ARBA00022679"/>
    </source>
</evidence>
<dbReference type="Gene3D" id="2.30.130.10">
    <property type="entry name" value="PUA domain"/>
    <property type="match status" value="1"/>
</dbReference>
<comment type="similarity">
    <text evidence="6">Belongs to the methyltransferase superfamily. RlmI family.</text>
</comment>
<protein>
    <submittedName>
        <fullName evidence="9">Class I SAM-dependent rRNA methyltransferase</fullName>
    </submittedName>
</protein>
<evidence type="ECO:0000259" key="8">
    <source>
        <dbReference type="Pfam" id="PF17785"/>
    </source>
</evidence>
<dbReference type="SUPFAM" id="SSF88697">
    <property type="entry name" value="PUA domain-like"/>
    <property type="match status" value="1"/>
</dbReference>
<name>A0ABQ0E096_9PORP</name>
<keyword evidence="4" id="KW-0808">Transferase</keyword>
<evidence type="ECO:0000256" key="1">
    <source>
        <dbReference type="ARBA" id="ARBA00004496"/>
    </source>
</evidence>
<evidence type="ECO:0000259" key="7">
    <source>
        <dbReference type="Pfam" id="PF10672"/>
    </source>
</evidence>
<dbReference type="Proteomes" id="UP001628220">
    <property type="component" value="Unassembled WGS sequence"/>
</dbReference>
<dbReference type="InterPro" id="IPR019614">
    <property type="entry name" value="SAM-dep_methyl-trfase"/>
</dbReference>
<evidence type="ECO:0000256" key="2">
    <source>
        <dbReference type="ARBA" id="ARBA00022490"/>
    </source>
</evidence>
<dbReference type="EMBL" id="BAAFSF010000001">
    <property type="protein sequence ID" value="GAB1251136.1"/>
    <property type="molecule type" value="Genomic_DNA"/>
</dbReference>
<reference evidence="9 10" key="1">
    <citation type="journal article" date="2025" name="Int. J. Syst. Evol. Microbiol.">
        <title>Desulfovibrio falkowii sp. nov., Porphyromonas miyakawae sp. nov., Mediterraneibacter flintii sp. nov. and Owariibacterium komagatae gen. nov., sp. nov., isolated from human faeces.</title>
        <authorList>
            <person name="Hamaguchi T."/>
            <person name="Ohara M."/>
            <person name="Hisatomi A."/>
            <person name="Sekiguchi K."/>
            <person name="Takeda J.I."/>
            <person name="Ueyama J."/>
            <person name="Ito M."/>
            <person name="Nishiwaki H."/>
            <person name="Ogi T."/>
            <person name="Hirayama M."/>
            <person name="Ohkuma M."/>
            <person name="Sakamoto M."/>
            <person name="Ohno K."/>
        </authorList>
    </citation>
    <scope>NUCLEOTIDE SEQUENCE [LARGE SCALE GENOMIC DNA]</scope>
    <source>
        <strain evidence="9 10">13CB11C</strain>
    </source>
</reference>
<comment type="caution">
    <text evidence="9">The sequence shown here is derived from an EMBL/GenBank/DDBJ whole genome shotgun (WGS) entry which is preliminary data.</text>
</comment>
<dbReference type="PANTHER" id="PTHR42873">
    <property type="entry name" value="RIBOSOMAL RNA LARGE SUBUNIT METHYLTRANSFERASE"/>
    <property type="match status" value="1"/>
</dbReference>
<evidence type="ECO:0000256" key="5">
    <source>
        <dbReference type="ARBA" id="ARBA00022691"/>
    </source>
</evidence>
<dbReference type="GO" id="GO:0008168">
    <property type="term" value="F:methyltransferase activity"/>
    <property type="evidence" value="ECO:0007669"/>
    <property type="project" value="UniProtKB-KW"/>
</dbReference>
<dbReference type="CDD" id="cd21153">
    <property type="entry name" value="PUA_RlmI"/>
    <property type="match status" value="1"/>
</dbReference>
<evidence type="ECO:0000256" key="6">
    <source>
        <dbReference type="ARBA" id="ARBA00038091"/>
    </source>
</evidence>
<gene>
    <name evidence="9" type="ORF">Tsumi_02400</name>
</gene>
<dbReference type="CDD" id="cd11572">
    <property type="entry name" value="RlmI_M_like"/>
    <property type="match status" value="1"/>
</dbReference>
<keyword evidence="3 9" id="KW-0489">Methyltransferase</keyword>
<dbReference type="InterPro" id="IPR041532">
    <property type="entry name" value="RlmI-like_PUA"/>
</dbReference>
<dbReference type="CDD" id="cd02440">
    <property type="entry name" value="AdoMet_MTases"/>
    <property type="match status" value="1"/>
</dbReference>
<comment type="subcellular location">
    <subcellularLocation>
        <location evidence="1">Cytoplasm</location>
    </subcellularLocation>
</comment>
<sequence length="410" mass="45783">MLKNIDESKNSMIRATIVLKPSRETSLKRRHLWVFSGAVAQVEGKPEVGDLVRVVTCQHEEIALGLYEGDSIFVRILTFTPDLFTSEEDLFRERLNAAYRLRLALGLIRSDNNVYRLVYGEGDGLPGLIIDVYGSTAVLQAHTVGMYRRRTLIAHILQGDFPEFGIKAVFDKSVMTLPETMDFATVNSYLVGEAIEEPLFENGLRIAADWLHGQKTGFFIDQRENRALVAQYAKDKHVLNLFSYTGGFSLYALKGGAAKVVSLDSSKRATEAAAQAVNDNFEEAIAARHDTVTEDAFEYLSGLTKGTYDLMIVDPPAFAKRRGNIRNALSGYRKLNALALEKVASQGFVFTFSCSQLVSLQDFRLALLTASLDAQRPIRILRQLGQAPCHPINIYHPETEYLKGFLLYVE</sequence>